<gene>
    <name evidence="1" type="primary">g5930</name>
    <name evidence="1" type="ORF">EsDP_00005930</name>
</gene>
<keyword evidence="2" id="KW-1185">Reference proteome</keyword>
<reference evidence="2" key="1">
    <citation type="submission" date="2024-06" db="EMBL/GenBank/DDBJ databases">
        <title>Draft Genome Sequences of Epichloe bromicola Strains Isolated from Elymus ciliaris.</title>
        <authorList>
            <consortium name="Epichloe bromicola genome sequencing consortium"/>
            <person name="Miura A."/>
            <person name="Imano S."/>
            <person name="Ashida A."/>
            <person name="Sato I."/>
            <person name="Chiba S."/>
            <person name="Tanaka A."/>
            <person name="Camagna M."/>
            <person name="Takemoto D."/>
        </authorList>
    </citation>
    <scope>NUCLEOTIDE SEQUENCE [LARGE SCALE GENOMIC DNA]</scope>
    <source>
        <strain evidence="2">DP</strain>
    </source>
</reference>
<dbReference type="SUPFAM" id="SSF56112">
    <property type="entry name" value="Protein kinase-like (PK-like)"/>
    <property type="match status" value="1"/>
</dbReference>
<evidence type="ECO:0008006" key="3">
    <source>
        <dbReference type="Google" id="ProtNLM"/>
    </source>
</evidence>
<accession>A0ABQ0CW65</accession>
<sequence length="299" mass="34022">MCNYQMMAVATLGSLVPETKTELPEVGDLQSIPLNELRRSVPPTTSVREYMESQLRIVSDSLALPVAGQTMDDIKLEVFAVHFVGKYLLDADTDSEENGFSLYHSDLRLPNIIVGDELQINGIIDWDDASTVPEQLFSPPPWISGVDDSSIMAFQKLHAEFRGILKARSKTNPICHQLFKQWYNEPNEEPRKALYAAHIVRYPTELAEVIARFHKHLGLTGKLRADIHAHYKSSSTVQQEVQRRAALCHEYTRYLKDRGLYTEDQPLDLEGLRANLERATKRAEELLRYRESTPENKAA</sequence>
<dbReference type="Gene3D" id="3.90.1200.10">
    <property type="match status" value="1"/>
</dbReference>
<dbReference type="Proteomes" id="UP001562357">
    <property type="component" value="Unassembled WGS sequence"/>
</dbReference>
<name>A0ABQ0CW65_9HYPO</name>
<evidence type="ECO:0000313" key="1">
    <source>
        <dbReference type="EMBL" id="GAB0137673.1"/>
    </source>
</evidence>
<comment type="caution">
    <text evidence="1">The sequence shown here is derived from an EMBL/GenBank/DDBJ whole genome shotgun (WGS) entry which is preliminary data.</text>
</comment>
<evidence type="ECO:0000313" key="2">
    <source>
        <dbReference type="Proteomes" id="UP001562357"/>
    </source>
</evidence>
<organism evidence="1 2">
    <name type="scientific">Epichloe bromicola</name>
    <dbReference type="NCBI Taxonomy" id="79588"/>
    <lineage>
        <taxon>Eukaryota</taxon>
        <taxon>Fungi</taxon>
        <taxon>Dikarya</taxon>
        <taxon>Ascomycota</taxon>
        <taxon>Pezizomycotina</taxon>
        <taxon>Sordariomycetes</taxon>
        <taxon>Hypocreomycetidae</taxon>
        <taxon>Hypocreales</taxon>
        <taxon>Clavicipitaceae</taxon>
        <taxon>Epichloe</taxon>
    </lineage>
</organism>
<protein>
    <recommendedName>
        <fullName evidence="3">Aminoglycoside phosphotransferase domain-containing protein</fullName>
    </recommendedName>
</protein>
<dbReference type="EMBL" id="BAAFGZ010000304">
    <property type="protein sequence ID" value="GAB0137673.1"/>
    <property type="molecule type" value="Genomic_DNA"/>
</dbReference>
<proteinExistence type="predicted"/>
<dbReference type="InterPro" id="IPR011009">
    <property type="entry name" value="Kinase-like_dom_sf"/>
</dbReference>